<gene>
    <name evidence="5" type="ORF">IC617_12570</name>
</gene>
<keyword evidence="2" id="KW-0472">Membrane</keyword>
<reference evidence="5" key="1">
    <citation type="submission" date="2020-09" db="EMBL/GenBank/DDBJ databases">
        <title>A novel bacterium of genus Neiella, isolated from South China Sea.</title>
        <authorList>
            <person name="Huang H."/>
            <person name="Mo K."/>
            <person name="Hu Y."/>
        </authorList>
    </citation>
    <scope>NUCLEOTIDE SEQUENCE</scope>
    <source>
        <strain evidence="5">HB171785</strain>
    </source>
</reference>
<dbReference type="InterPro" id="IPR020016">
    <property type="entry name" value="Decahaem-assoc_OM_MtrB/PioB"/>
</dbReference>
<comment type="caution">
    <text evidence="5">The sequence shown here is derived from an EMBL/GenBank/DDBJ whole genome shotgun (WGS) entry which is preliminary data.</text>
</comment>
<dbReference type="Gene3D" id="2.40.170.20">
    <property type="entry name" value="TonB-dependent receptor, beta-barrel domain"/>
    <property type="match status" value="1"/>
</dbReference>
<evidence type="ECO:0000256" key="3">
    <source>
        <dbReference type="ARBA" id="ARBA00023237"/>
    </source>
</evidence>
<dbReference type="RefSeq" id="WP_191145342.1">
    <property type="nucleotide sequence ID" value="NZ_JACXAF010000016.1"/>
</dbReference>
<dbReference type="NCBIfam" id="TIGR03509">
    <property type="entry name" value="OMP_MtrB_PioB"/>
    <property type="match status" value="1"/>
</dbReference>
<feature type="signal peptide" evidence="4">
    <location>
        <begin position="1"/>
        <end position="20"/>
    </location>
</feature>
<accession>A0A8J6QVB6</accession>
<comment type="subcellular location">
    <subcellularLocation>
        <location evidence="1">Cell outer membrane</location>
    </subcellularLocation>
</comment>
<evidence type="ECO:0000313" key="6">
    <source>
        <dbReference type="Proteomes" id="UP000638014"/>
    </source>
</evidence>
<dbReference type="SUPFAM" id="SSF56935">
    <property type="entry name" value="Porins"/>
    <property type="match status" value="2"/>
</dbReference>
<dbReference type="Pfam" id="PF11854">
    <property type="entry name" value="MtrB_PioB"/>
    <property type="match status" value="1"/>
</dbReference>
<evidence type="ECO:0000313" key="5">
    <source>
        <dbReference type="EMBL" id="MBD1390268.1"/>
    </source>
</evidence>
<dbReference type="Proteomes" id="UP000638014">
    <property type="component" value="Unassembled WGS sequence"/>
</dbReference>
<organism evidence="5 6">
    <name type="scientific">Neiella litorisoli</name>
    <dbReference type="NCBI Taxonomy" id="2771431"/>
    <lineage>
        <taxon>Bacteria</taxon>
        <taxon>Pseudomonadati</taxon>
        <taxon>Pseudomonadota</taxon>
        <taxon>Gammaproteobacteria</taxon>
        <taxon>Alteromonadales</taxon>
        <taxon>Echinimonadaceae</taxon>
        <taxon>Neiella</taxon>
    </lineage>
</organism>
<dbReference type="EMBL" id="JACXAF010000016">
    <property type="protein sequence ID" value="MBD1390268.1"/>
    <property type="molecule type" value="Genomic_DNA"/>
</dbReference>
<dbReference type="AlphaFoldDB" id="A0A8J6QVB6"/>
<evidence type="ECO:0000256" key="1">
    <source>
        <dbReference type="ARBA" id="ARBA00004442"/>
    </source>
</evidence>
<sequence>MKFKLSFLCCAVAGSLNASEQPDDPFAFYNLTDYRSVQTRQLVDYSGYFELGAGYISESNEQFGQYNGLDEDGVFAIGSGVWRNWQVEDYWFDYYSVKANDLGLDTLSLNFTIGAVQNFKLAVNWQQLRSRGPSSGKTPFRYEQGALTLPENWQAANNASELASLNQQEIDRRFSQVVQRDQLTIDFHHDIDEAWRLRSSVKHEKRDGTRATGAAFFANAQNGHSAILPAKLDSTTKTFEAGVGYYQPNYAADVSYLYSEFENDDYALRWQNPYSANLGPGVAYDTGIGQIATEPDNDMHQFRLTGFYQLNDQWRINADASYAVANQDTALLPYTSNLALPTTALPDRSFDGEVSTTTAKAQVIYRATNKLKFQAGYRYEDRDNDSPRWAWQSVTGDSWAPQDEKYQVYNAPHSRSLQHLQLEGSYRLPKSTRLSASYAYEEIDRYNHAVETTEEDIFELRVNSRPMVGLNVRAQLQYKDRGASTYQWDQSFYSLYDTALINEIPDSQRYSNHPRLSQHYLSNREQWHSQLHLGYVFNARWHMTFDGHYQDSDYDATELGLANEKLWHANLAANWYTHERLTQTFYVAFDRYEYELWGRAFTGGAEKNAFEIYPPLPQASDARRDWTIEPEDTSVTLGTSGEWISESKLLELDWQYQLTLSDSEHSNLANGGAADLSAIALPDINQDQHHVDVSALYHFRDDLSLKLNYQYFRYSTDDWAYANVGVGSIDKVLGSGQHNTNEQVHLVGLSVIYRLP</sequence>
<evidence type="ECO:0000256" key="2">
    <source>
        <dbReference type="ARBA" id="ARBA00023136"/>
    </source>
</evidence>
<dbReference type="InterPro" id="IPR036942">
    <property type="entry name" value="Beta-barrel_TonB_sf"/>
</dbReference>
<keyword evidence="4" id="KW-0732">Signal</keyword>
<protein>
    <submittedName>
        <fullName evidence="5">MtrB/PioB family decaheme-associated outer membrane protein</fullName>
    </submittedName>
</protein>
<keyword evidence="3" id="KW-0998">Cell outer membrane</keyword>
<proteinExistence type="predicted"/>
<name>A0A8J6QVB6_9GAMM</name>
<feature type="chain" id="PRO_5035218158" evidence="4">
    <location>
        <begin position="21"/>
        <end position="756"/>
    </location>
</feature>
<keyword evidence="6" id="KW-1185">Reference proteome</keyword>
<evidence type="ECO:0000256" key="4">
    <source>
        <dbReference type="SAM" id="SignalP"/>
    </source>
</evidence>
<dbReference type="GO" id="GO:0009279">
    <property type="term" value="C:cell outer membrane"/>
    <property type="evidence" value="ECO:0007669"/>
    <property type="project" value="UniProtKB-SubCell"/>
</dbReference>